<dbReference type="PROSITE" id="PS51844">
    <property type="entry name" value="SH3_LIKE"/>
    <property type="match status" value="1"/>
</dbReference>
<evidence type="ECO:0000313" key="13">
    <source>
        <dbReference type="EMBL" id="KZT39896.1"/>
    </source>
</evidence>
<proteinExistence type="inferred from homology"/>
<dbReference type="PANTHER" id="PTHR13140:SF857">
    <property type="entry name" value="MYOSIN-11"/>
    <property type="match status" value="1"/>
</dbReference>
<protein>
    <submittedName>
        <fullName evidence="13">Nonmuscle myosin heavy chain b</fullName>
    </submittedName>
</protein>
<comment type="similarity">
    <text evidence="1 8">Belongs to the TRAFAC class myosin-kinesin ATPase superfamily. Myosin family.</text>
</comment>
<feature type="binding site" evidence="8">
    <location>
        <begin position="166"/>
        <end position="173"/>
    </location>
    <ligand>
        <name>ATP</name>
        <dbReference type="ChEBI" id="CHEBI:30616"/>
    </ligand>
</feature>
<keyword evidence="2 8" id="KW-0547">Nucleotide-binding</keyword>
<evidence type="ECO:0000313" key="14">
    <source>
        <dbReference type="Proteomes" id="UP000076798"/>
    </source>
</evidence>
<organism evidence="13 14">
    <name type="scientific">Sistotremastrum suecicum HHB10207 ss-3</name>
    <dbReference type="NCBI Taxonomy" id="1314776"/>
    <lineage>
        <taxon>Eukaryota</taxon>
        <taxon>Fungi</taxon>
        <taxon>Dikarya</taxon>
        <taxon>Basidiomycota</taxon>
        <taxon>Agaricomycotina</taxon>
        <taxon>Agaricomycetes</taxon>
        <taxon>Sistotremastrales</taxon>
        <taxon>Sistotremastraceae</taxon>
        <taxon>Sistotremastrum</taxon>
    </lineage>
</organism>
<keyword evidence="14" id="KW-1185">Reference proteome</keyword>
<dbReference type="SUPFAM" id="SSF52540">
    <property type="entry name" value="P-loop containing nucleoside triphosphate hydrolases"/>
    <property type="match status" value="1"/>
</dbReference>
<feature type="coiled-coil region" evidence="9">
    <location>
        <begin position="987"/>
        <end position="1575"/>
    </location>
</feature>
<dbReference type="FunFam" id="1.10.10.820:FF:000001">
    <property type="entry name" value="Myosin heavy chain"/>
    <property type="match status" value="1"/>
</dbReference>
<evidence type="ECO:0000256" key="4">
    <source>
        <dbReference type="ARBA" id="ARBA00023054"/>
    </source>
</evidence>
<evidence type="ECO:0000259" key="11">
    <source>
        <dbReference type="PROSITE" id="PS51456"/>
    </source>
</evidence>
<dbReference type="InterPro" id="IPR027417">
    <property type="entry name" value="P-loop_NTPase"/>
</dbReference>
<dbReference type="GO" id="GO:0000146">
    <property type="term" value="F:microfilament motor activity"/>
    <property type="evidence" value="ECO:0007669"/>
    <property type="project" value="TreeGrafter"/>
</dbReference>
<feature type="domain" description="Myosin N-terminal SH3-like" evidence="12">
    <location>
        <begin position="19"/>
        <end position="69"/>
    </location>
</feature>
<dbReference type="Gene3D" id="4.10.270.10">
    <property type="entry name" value="Myosin, subunit A"/>
    <property type="match status" value="1"/>
</dbReference>
<evidence type="ECO:0000256" key="10">
    <source>
        <dbReference type="SAM" id="MobiDB-lite"/>
    </source>
</evidence>
<keyword evidence="6 8" id="KW-0505">Motor protein</keyword>
<evidence type="ECO:0000259" key="12">
    <source>
        <dbReference type="PROSITE" id="PS51844"/>
    </source>
</evidence>
<dbReference type="PRINTS" id="PR00193">
    <property type="entry name" value="MYOSINHEAVY"/>
</dbReference>
<evidence type="ECO:0000256" key="8">
    <source>
        <dbReference type="PROSITE-ProRule" id="PRU00782"/>
    </source>
</evidence>
<reference evidence="13 14" key="1">
    <citation type="journal article" date="2016" name="Mol. Biol. Evol.">
        <title>Comparative Genomics of Early-Diverging Mushroom-Forming Fungi Provides Insights into the Origins of Lignocellulose Decay Capabilities.</title>
        <authorList>
            <person name="Nagy L.G."/>
            <person name="Riley R."/>
            <person name="Tritt A."/>
            <person name="Adam C."/>
            <person name="Daum C."/>
            <person name="Floudas D."/>
            <person name="Sun H."/>
            <person name="Yadav J.S."/>
            <person name="Pangilinan J."/>
            <person name="Larsson K.H."/>
            <person name="Matsuura K."/>
            <person name="Barry K."/>
            <person name="Labutti K."/>
            <person name="Kuo R."/>
            <person name="Ohm R.A."/>
            <person name="Bhattacharya S.S."/>
            <person name="Shirouzu T."/>
            <person name="Yoshinaga Y."/>
            <person name="Martin F.M."/>
            <person name="Grigoriev I.V."/>
            <person name="Hibbett D.S."/>
        </authorList>
    </citation>
    <scope>NUCLEOTIDE SEQUENCE [LARGE SCALE GENOMIC DNA]</scope>
    <source>
        <strain evidence="13 14">HHB10207 ss-3</strain>
    </source>
</reference>
<dbReference type="CDD" id="cd01377">
    <property type="entry name" value="MYSc_class_II"/>
    <property type="match status" value="1"/>
</dbReference>
<dbReference type="PANTHER" id="PTHR13140">
    <property type="entry name" value="MYOSIN"/>
    <property type="match status" value="1"/>
</dbReference>
<dbReference type="Gene3D" id="3.30.70.1590">
    <property type="match status" value="1"/>
</dbReference>
<dbReference type="Pfam" id="PF02736">
    <property type="entry name" value="Myosin_N"/>
    <property type="match status" value="1"/>
</dbReference>
<dbReference type="Gene3D" id="1.10.10.820">
    <property type="match status" value="1"/>
</dbReference>
<dbReference type="GO" id="GO:0005524">
    <property type="term" value="F:ATP binding"/>
    <property type="evidence" value="ECO:0007669"/>
    <property type="project" value="UniProtKB-UniRule"/>
</dbReference>
<feature type="region of interest" description="Disordered" evidence="10">
    <location>
        <begin position="1602"/>
        <end position="1656"/>
    </location>
</feature>
<dbReference type="Gene3D" id="1.20.120.720">
    <property type="entry name" value="Myosin VI head, motor domain, U50 subdomain"/>
    <property type="match status" value="1"/>
</dbReference>
<dbReference type="Gene3D" id="2.30.30.360">
    <property type="entry name" value="Myosin S1 fragment, N-terminal"/>
    <property type="match status" value="1"/>
</dbReference>
<dbReference type="InterPro" id="IPR004009">
    <property type="entry name" value="SH3_Myosin"/>
</dbReference>
<dbReference type="InterPro" id="IPR036961">
    <property type="entry name" value="Kinesin_motor_dom_sf"/>
</dbReference>
<dbReference type="GO" id="GO:0051015">
    <property type="term" value="F:actin filament binding"/>
    <property type="evidence" value="ECO:0007669"/>
    <property type="project" value="InterPro"/>
</dbReference>
<evidence type="ECO:0000256" key="2">
    <source>
        <dbReference type="ARBA" id="ARBA00022741"/>
    </source>
</evidence>
<feature type="coiled-coil region" evidence="9">
    <location>
        <begin position="858"/>
        <end position="951"/>
    </location>
</feature>
<dbReference type="SUPFAM" id="SSF90257">
    <property type="entry name" value="Myosin rod fragments"/>
    <property type="match status" value="1"/>
</dbReference>
<gene>
    <name evidence="13" type="ORF">SISSUDRAFT_984173</name>
</gene>
<dbReference type="InterPro" id="IPR001609">
    <property type="entry name" value="Myosin_head_motor_dom-like"/>
</dbReference>
<dbReference type="Gene3D" id="3.40.850.10">
    <property type="entry name" value="Kinesin motor domain"/>
    <property type="match status" value="1"/>
</dbReference>
<dbReference type="GO" id="GO:0016020">
    <property type="term" value="C:membrane"/>
    <property type="evidence" value="ECO:0007669"/>
    <property type="project" value="TreeGrafter"/>
</dbReference>
<dbReference type="PROSITE" id="PS51456">
    <property type="entry name" value="MYOSIN_MOTOR"/>
    <property type="match status" value="1"/>
</dbReference>
<evidence type="ECO:0000256" key="3">
    <source>
        <dbReference type="ARBA" id="ARBA00022840"/>
    </source>
</evidence>
<feature type="domain" description="Myosin motor" evidence="11">
    <location>
        <begin position="73"/>
        <end position="790"/>
    </location>
</feature>
<dbReference type="GO" id="GO:0007015">
    <property type="term" value="P:actin filament organization"/>
    <property type="evidence" value="ECO:0007669"/>
    <property type="project" value="TreeGrafter"/>
</dbReference>
<dbReference type="SMART" id="SM00242">
    <property type="entry name" value="MYSc"/>
    <property type="match status" value="1"/>
</dbReference>
<evidence type="ECO:0000256" key="7">
    <source>
        <dbReference type="ARBA" id="ARBA00023203"/>
    </source>
</evidence>
<keyword evidence="4 9" id="KW-0175">Coiled coil</keyword>
<dbReference type="Gene3D" id="1.20.58.530">
    <property type="match status" value="1"/>
</dbReference>
<dbReference type="OrthoDB" id="6108017at2759"/>
<accession>A0A166ESJ0</accession>
<evidence type="ECO:0000256" key="9">
    <source>
        <dbReference type="SAM" id="Coils"/>
    </source>
</evidence>
<feature type="compositionally biased region" description="Basic and acidic residues" evidence="10">
    <location>
        <begin position="1621"/>
        <end position="1635"/>
    </location>
</feature>
<feature type="compositionally biased region" description="Polar residues" evidence="10">
    <location>
        <begin position="1609"/>
        <end position="1620"/>
    </location>
</feature>
<dbReference type="InterPro" id="IPR008989">
    <property type="entry name" value="Myosin_S1_N"/>
</dbReference>
<feature type="coiled-coil region" evidence="9">
    <location>
        <begin position="1890"/>
        <end position="1999"/>
    </location>
</feature>
<dbReference type="EMBL" id="KV428040">
    <property type="protein sequence ID" value="KZT39896.1"/>
    <property type="molecule type" value="Genomic_DNA"/>
</dbReference>
<name>A0A166ESJ0_9AGAM</name>
<keyword evidence="3 8" id="KW-0067">ATP-binding</keyword>
<evidence type="ECO:0000256" key="1">
    <source>
        <dbReference type="ARBA" id="ARBA00008314"/>
    </source>
</evidence>
<evidence type="ECO:0000256" key="5">
    <source>
        <dbReference type="ARBA" id="ARBA00023123"/>
    </source>
</evidence>
<dbReference type="Pfam" id="PF00063">
    <property type="entry name" value="Myosin_head"/>
    <property type="match status" value="1"/>
</dbReference>
<evidence type="ECO:0000256" key="6">
    <source>
        <dbReference type="ARBA" id="ARBA00023175"/>
    </source>
</evidence>
<dbReference type="Proteomes" id="UP000076798">
    <property type="component" value="Unassembled WGS sequence"/>
</dbReference>
<dbReference type="STRING" id="1314776.A0A166ESJ0"/>
<keyword evidence="5 8" id="KW-0518">Myosin</keyword>
<sequence>MPVARPSQAADAARAAEFNEKKWVWVLDDKEGYAAGWVNREEGNEAEVVMAVGGEIRIIPFDSLWKMNPPKFDRVDDIADLTYLNEASVVHNLRLRYTSGDIYTYSGLFLVAINPYTNLPIYSDATILQYRSKRRDDNPPHIFAVAERAWVNMGEQRENQSILVTGESGAGKTENTKKVIQYLAAIATHAPSSLNHSGLPRSDSSSSLIRSNTLSHQILQANPILEAFGNAQTARNNNSSRFGKFIRISFAHDGSIAGATIDWYLLEKSRVIARSEIERSFHVFYQLLEGGGTLRDALLLDGGVDDYQYLNKSSSRVDGVDDRSEFQLLKTALNVVGFSTAEQLDLFRVIAAILHIGNIEITAASADQAQILGTTHEKACHLLGISMIDFSRAVTRPQVLAGREWVTHARTKAQAQAELGALCKSLYEKMFGALVDRVNRALERPNSKATFIGVLDIAGFEIFENNGFEQLCINYTNEKLQQFFNHHMFVLEKEEYQREHIEWEFGNFGLDLQPTIDLIESSSTSIGVFSCLDEECIMPKATDATFTQKLDALWAGDVPDGTSEAVLLSRDKYRTIPIRLGGGFTICHYAGDVDYRTDGWLEKNKDPLNDNLTRVMAASTDKYIASLFAEYRDSGADPTANGLGPAGRKRILKKGAFRTVSQRHKEQLASLMMQLQATQPHFVRCIVPNGMKKPLRVDVPLVLDQLRCNGVLEGIRIARLGYPNRLPFVEFRQRYEVLTPGIMPPGYMDGRKACVRMVEALDLDQAFFKIGTSKIFFKAGVLAELEERRDGMLYDVFARFQAMARKFTARRAMKKILNRAVAIRTIQRNARIYGELREWPWWQLYTKVRPLLAATRNDEELRRKNAELLHAKERAERDQREKEALETLKMRLEQEKHKVEEDLEAERLLGVDKDALLERSKQREAELEEEILTLQADIETLDSQLDRAMEVQKSTEGRYETLKASFDLAADHLAKFENEGKEWSARELELQGELDQAQATIEAQTQQQEDLEKISAELRLLVAEREEDLARAKERNEKMIAELEGKLAVEIKQREFGNSKADSLEQDARKAKAQLAELTRTATDYSNMIQRKEAEIGERLEEIEALRREHDASEKQNVELQLQLDRLTEEYEMLGEDQKRESAAKAKLQNEIDELRTIMAAKVSEDTRREEVQRSKEEELRGLRSRAASLQDELSETRRVVSEAQARSKAELDSAQRDFKALEQRYSTLVVAEKDNEQRRKALETSLAESEKAKRALESELQSLRTRNIDTERQVIEAGKAKEALERQLVAAQAKYQDFEDAVLQIEREKASWARQMDSLKKQLDTEASKRAQLEQTAHGQKAELIKLRDRAAKQEKELNKALDDIHEKDWQVKQLVSKQDKTIVEHVHVLEEAKRRTDRELADLKVEMQNMSAYVRSLEKIRTRLTGEAEDLNRETERERQELRAKEKAARALESQAARAVADVEMERKAREAAEIQSKRYQAELRTVRTELSEAVQRASTIQKSKDALEAELTSLASDGDHQNATANMRLQYEARIADLENHLRDAHSAELIAERVKQRIDQQHRDLRRLLSTSGTKDDALRTRLLRELELADEELAQEFSKRQGLPKTTSRDSGNTITDERESYSKLEESRRALGKVAQQRSAQADLDEHRRQVQDLTASKKNLQSEVHSLKERLEVELLGKEEEINARRALQNKLADLEAASAETSSVSSDLTRAVEAYKAQAESSLARLEAAEVERVKANRAEAAVRRALDEAERRQSEFVAERKASEERLRAAERKVQELEARLEESGREFSDVEVLRRRLTEAFEDERDQHAKDLAERDFTIDQTRKKYQSDELDDLQLRYDDEVYNGGAWKTEKEHLETKIGDLTRAYDTSMKSQSEQQTQIVSLLAQVRELRAVLDEAEADRTALQKARRTLESRLHEISQDYMEANKASSERELQALHLEKRDLKSALDQQIDKVNLTNERLKKAEAFANDSQMELNRIREENSELDKQNVR</sequence>
<dbReference type="GO" id="GO:0005737">
    <property type="term" value="C:cytoplasm"/>
    <property type="evidence" value="ECO:0007669"/>
    <property type="project" value="TreeGrafter"/>
</dbReference>
<keyword evidence="7 8" id="KW-0009">Actin-binding</keyword>
<feature type="region of interest" description="Actin-binding" evidence="8">
    <location>
        <begin position="668"/>
        <end position="690"/>
    </location>
</feature>
<dbReference type="GO" id="GO:0016459">
    <property type="term" value="C:myosin complex"/>
    <property type="evidence" value="ECO:0007669"/>
    <property type="project" value="UniProtKB-KW"/>
</dbReference>